<evidence type="ECO:0000313" key="2">
    <source>
        <dbReference type="Proteomes" id="UP000499080"/>
    </source>
</evidence>
<dbReference type="AlphaFoldDB" id="A0A4Y2EPQ2"/>
<accession>A0A4Y2EPQ2</accession>
<proteinExistence type="predicted"/>
<dbReference type="Proteomes" id="UP000499080">
    <property type="component" value="Unassembled WGS sequence"/>
</dbReference>
<keyword evidence="2" id="KW-1185">Reference proteome</keyword>
<evidence type="ECO:0000313" key="1">
    <source>
        <dbReference type="EMBL" id="GBM31283.1"/>
    </source>
</evidence>
<organism evidence="1 2">
    <name type="scientific">Araneus ventricosus</name>
    <name type="common">Orbweaver spider</name>
    <name type="synonym">Epeira ventricosa</name>
    <dbReference type="NCBI Taxonomy" id="182803"/>
    <lineage>
        <taxon>Eukaryota</taxon>
        <taxon>Metazoa</taxon>
        <taxon>Ecdysozoa</taxon>
        <taxon>Arthropoda</taxon>
        <taxon>Chelicerata</taxon>
        <taxon>Arachnida</taxon>
        <taxon>Araneae</taxon>
        <taxon>Araneomorphae</taxon>
        <taxon>Entelegynae</taxon>
        <taxon>Araneoidea</taxon>
        <taxon>Araneidae</taxon>
        <taxon>Araneus</taxon>
    </lineage>
</organism>
<sequence>MGRLRGSRQGQGNTPLVLGSRTWLFFSDFKDRITMLVLDNAVIINKITRRRNQNYNAEEITYQARIDPEQIPPRLQATPLVPAVEAVRSLI</sequence>
<protein>
    <submittedName>
        <fullName evidence="1">Uncharacterized protein</fullName>
    </submittedName>
</protein>
<reference evidence="1 2" key="1">
    <citation type="journal article" date="2019" name="Sci. Rep.">
        <title>Orb-weaving spider Araneus ventricosus genome elucidates the spidroin gene catalogue.</title>
        <authorList>
            <person name="Kono N."/>
            <person name="Nakamura H."/>
            <person name="Ohtoshi R."/>
            <person name="Moran D.A.P."/>
            <person name="Shinohara A."/>
            <person name="Yoshida Y."/>
            <person name="Fujiwara M."/>
            <person name="Mori M."/>
            <person name="Tomita M."/>
            <person name="Arakawa K."/>
        </authorList>
    </citation>
    <scope>NUCLEOTIDE SEQUENCE [LARGE SCALE GENOMIC DNA]</scope>
</reference>
<dbReference type="EMBL" id="BGPR01000680">
    <property type="protein sequence ID" value="GBM31283.1"/>
    <property type="molecule type" value="Genomic_DNA"/>
</dbReference>
<comment type="caution">
    <text evidence="1">The sequence shown here is derived from an EMBL/GenBank/DDBJ whole genome shotgun (WGS) entry which is preliminary data.</text>
</comment>
<name>A0A4Y2EPQ2_ARAVE</name>
<gene>
    <name evidence="1" type="ORF">AVEN_91284_1</name>
</gene>
<dbReference type="OrthoDB" id="6437298at2759"/>